<reference evidence="2 3" key="1">
    <citation type="submission" date="2017-12" db="EMBL/GenBank/DDBJ databases">
        <title>Comparative genomics of Botrytis spp.</title>
        <authorList>
            <person name="Valero-Jimenez C.A."/>
            <person name="Tapia P."/>
            <person name="Veloso J."/>
            <person name="Silva-Moreno E."/>
            <person name="Staats M."/>
            <person name="Valdes J.H."/>
            <person name="Van Kan J.A.L."/>
        </authorList>
    </citation>
    <scope>NUCLEOTIDE SEQUENCE [LARGE SCALE GENOMIC DNA]</scope>
    <source>
        <strain evidence="2 3">Bh0001</strain>
    </source>
</reference>
<comment type="caution">
    <text evidence="2">The sequence shown here is derived from an EMBL/GenBank/DDBJ whole genome shotgun (WGS) entry which is preliminary data.</text>
</comment>
<organism evidence="2 3">
    <name type="scientific">Botrytis hyacinthi</name>
    <dbReference type="NCBI Taxonomy" id="278943"/>
    <lineage>
        <taxon>Eukaryota</taxon>
        <taxon>Fungi</taxon>
        <taxon>Dikarya</taxon>
        <taxon>Ascomycota</taxon>
        <taxon>Pezizomycotina</taxon>
        <taxon>Leotiomycetes</taxon>
        <taxon>Helotiales</taxon>
        <taxon>Sclerotiniaceae</taxon>
        <taxon>Botrytis</taxon>
    </lineage>
</organism>
<sequence>MASGFGLSGFPLSEWDFDPSERSLIVRIASCNCARFIRSDGEGNFPEQEEGEEGEEEEEEEEEESLDSRFQLPRSGNVSVGLEDKKAGTEKLSFVKLLVPD</sequence>
<proteinExistence type="predicted"/>
<feature type="region of interest" description="Disordered" evidence="1">
    <location>
        <begin position="38"/>
        <end position="82"/>
    </location>
</feature>
<evidence type="ECO:0000256" key="1">
    <source>
        <dbReference type="SAM" id="MobiDB-lite"/>
    </source>
</evidence>
<accession>A0A4Z1GGY1</accession>
<evidence type="ECO:0000313" key="3">
    <source>
        <dbReference type="Proteomes" id="UP000297814"/>
    </source>
</evidence>
<name>A0A4Z1GGY1_9HELO</name>
<dbReference type="EMBL" id="PQXK01000132">
    <property type="protein sequence ID" value="TGO36214.1"/>
    <property type="molecule type" value="Genomic_DNA"/>
</dbReference>
<protein>
    <submittedName>
        <fullName evidence="2">Uncharacterized protein</fullName>
    </submittedName>
</protein>
<keyword evidence="3" id="KW-1185">Reference proteome</keyword>
<evidence type="ECO:0000313" key="2">
    <source>
        <dbReference type="EMBL" id="TGO36214.1"/>
    </source>
</evidence>
<gene>
    <name evidence="2" type="ORF">BHYA_0132g00230</name>
</gene>
<feature type="compositionally biased region" description="Acidic residues" evidence="1">
    <location>
        <begin position="47"/>
        <end position="65"/>
    </location>
</feature>
<dbReference type="Proteomes" id="UP000297814">
    <property type="component" value="Unassembled WGS sequence"/>
</dbReference>
<dbReference type="AlphaFoldDB" id="A0A4Z1GGY1"/>